<evidence type="ECO:0000313" key="5">
    <source>
        <dbReference type="Proteomes" id="UP000024837"/>
    </source>
</evidence>
<dbReference type="EMBL" id="KI966371">
    <property type="protein sequence ID" value="EWC48877.1"/>
    <property type="molecule type" value="Genomic_DNA"/>
</dbReference>
<feature type="compositionally biased region" description="Polar residues" evidence="2">
    <location>
        <begin position="233"/>
        <end position="251"/>
    </location>
</feature>
<dbReference type="PROSITE" id="PS50018">
    <property type="entry name" value="RAS_GTPASE_ACTIV_2"/>
    <property type="match status" value="1"/>
</dbReference>
<dbReference type="InterPro" id="IPR008936">
    <property type="entry name" value="Rho_GTPase_activation_prot"/>
</dbReference>
<dbReference type="InterPro" id="IPR035892">
    <property type="entry name" value="C2_domain_sf"/>
</dbReference>
<feature type="compositionally biased region" description="Polar residues" evidence="2">
    <location>
        <begin position="197"/>
        <end position="212"/>
    </location>
</feature>
<name>W7I9V2_9PEZI</name>
<organism evidence="4 5">
    <name type="scientific">Drechslerella stenobrocha 248</name>
    <dbReference type="NCBI Taxonomy" id="1043628"/>
    <lineage>
        <taxon>Eukaryota</taxon>
        <taxon>Fungi</taxon>
        <taxon>Dikarya</taxon>
        <taxon>Ascomycota</taxon>
        <taxon>Pezizomycotina</taxon>
        <taxon>Orbiliomycetes</taxon>
        <taxon>Orbiliales</taxon>
        <taxon>Orbiliaceae</taxon>
        <taxon>Drechslerella</taxon>
    </lineage>
</organism>
<feature type="compositionally biased region" description="Polar residues" evidence="2">
    <location>
        <begin position="134"/>
        <end position="172"/>
    </location>
</feature>
<dbReference type="Gene3D" id="1.10.506.10">
    <property type="entry name" value="GTPase Activation - p120gap, domain 1"/>
    <property type="match status" value="1"/>
</dbReference>
<feature type="region of interest" description="Disordered" evidence="2">
    <location>
        <begin position="823"/>
        <end position="847"/>
    </location>
</feature>
<dbReference type="SMART" id="SM00323">
    <property type="entry name" value="RasGAP"/>
    <property type="match status" value="1"/>
</dbReference>
<dbReference type="Proteomes" id="UP000024837">
    <property type="component" value="Unassembled WGS sequence"/>
</dbReference>
<keyword evidence="1" id="KW-0343">GTPase activation</keyword>
<feature type="domain" description="Ras-GAP" evidence="3">
    <location>
        <begin position="767"/>
        <end position="1013"/>
    </location>
</feature>
<feature type="region of interest" description="Disordered" evidence="2">
    <location>
        <begin position="1"/>
        <end position="258"/>
    </location>
</feature>
<evidence type="ECO:0000259" key="3">
    <source>
        <dbReference type="PROSITE" id="PS50018"/>
    </source>
</evidence>
<gene>
    <name evidence="4" type="ORF">DRE_00182</name>
</gene>
<dbReference type="AlphaFoldDB" id="W7I9V2"/>
<dbReference type="GO" id="GO:0005096">
    <property type="term" value="F:GTPase activator activity"/>
    <property type="evidence" value="ECO:0007669"/>
    <property type="project" value="UniProtKB-KW"/>
</dbReference>
<feature type="region of interest" description="Disordered" evidence="2">
    <location>
        <begin position="1164"/>
        <end position="1193"/>
    </location>
</feature>
<dbReference type="PROSITE" id="PS00509">
    <property type="entry name" value="RAS_GTPASE_ACTIV_1"/>
    <property type="match status" value="1"/>
</dbReference>
<protein>
    <recommendedName>
        <fullName evidence="3">Ras-GAP domain-containing protein</fullName>
    </recommendedName>
</protein>
<dbReference type="InterPro" id="IPR023152">
    <property type="entry name" value="RasGAP_CS"/>
</dbReference>
<dbReference type="PANTHER" id="PTHR10194:SF60">
    <property type="entry name" value="RAS GTPASE-ACTIVATING PROTEIN RASKOL"/>
    <property type="match status" value="1"/>
</dbReference>
<feature type="compositionally biased region" description="Polar residues" evidence="2">
    <location>
        <begin position="18"/>
        <end position="32"/>
    </location>
</feature>
<dbReference type="SUPFAM" id="SSF49562">
    <property type="entry name" value="C2 domain (Calcium/lipid-binding domain, CaLB)"/>
    <property type="match status" value="1"/>
</dbReference>
<evidence type="ECO:0000256" key="2">
    <source>
        <dbReference type="SAM" id="MobiDB-lite"/>
    </source>
</evidence>
<dbReference type="CDD" id="cd05137">
    <property type="entry name" value="RasGAP_CLA2_BUD2"/>
    <property type="match status" value="1"/>
</dbReference>
<evidence type="ECO:0000313" key="4">
    <source>
        <dbReference type="EMBL" id="EWC48877.1"/>
    </source>
</evidence>
<sequence>MAEVNGGVANGVVPGASPSGQLHSRSGNNSPDRQIGTVRRTQSASVSEHSLSQFGDMTIRAVPQDSSDEEESDSPNSHSPLSTPPRTPKTYDGPKGEPKTNFPFATRGVAFSTGNGAPPPLSNEKTIEYRTRTRAFSHSPSGSASMTDVQSSPIETAATPTSGVSVSTTFQNFKDRVRQQSSSSSQGSPVSPSAAQMSPSGTAPGQAFNGNESAHRSQKSSSKLYKQRKLKAQGSNGALTTIKTSDSSSNLRAPPTGDAGRILALMKELRGKMEGEVEYRIGDGATWLEGIFLIVNETGRLVQVKEDGSTATVIPELRGCQINTTGDRSDGTIEISTFTSRQDVKLKPPNPLQYDCWLAALLCWQPIPPAGANNKMVKTQPVRLAAADQKVERRRNSDAAVLREAAIIKVGKMTMWDRNAVGSSSPSMTATIASKLPKSSKAPAGSWRKISCILQENGEFKLYNEADVALLHVVQLSSLSRSAIQHLEPSVLGQEYCIGIYPNYSPHARFQSQSTPPVYIGLENRVLFEVWFVLLRAYAVPELYGPACLTPSASSTPQTAPPSHGFDFGLPTLTDAFRVPRLLSMRIVEAKLPGISISHDGHQFGEKKDIEIYWEVVMDGDVRARSMPRVRNNTCLWMEQLEFNELPSQLNVLEVVLKQRTVKHKRDRGPTSSNGSLTHYTMPQGDAIGVVTIDLRDLEFDTETDIWWPILPISRNFEATTIGEVMLKLRKEELVVLMMDEYKPVLDLLENFSNGLTIQIGQVLTADHRRVAHTLLKIFQVSGSAIEWLAALAEAEIGGPVGGAAAATTAAATTTTTTAASASAAAADADAQQGQAKPEPQNKIDGQKRAQMEANILFRGNSLLTKAVEAHMQRFGKEYMDETIGEHVQRIAEEDLLFEVDPMKCKSSDDVRQSWKLLNGLVRGVWQSIYSSAEKCPLEIKKVLYHVRLCVDGKFGDILEGPSYSSVSGFLFLRFFCPAIMNPKLFGILKDHPGSQAQRTLTLLAKSLQGLANMTTFGVKEPWFEPMNEFLLENTAKFKEFIDSISLPSPEIQQSVQVPPSYATPITIQARLQQASKEGFPSLPFLIDQSRAIGRLVQMWLKWDEQQEGRGPQNASEDLQRFHEICLHLRDRMGECFDRAENAERPSSSLDNRWEVVAEGLAAAASPGLTPPGDDSSNGGNADGDGNGNGNVKESHTIGYLAISSANAPPVAKVFSPPFSASQHYTRANSSGMMRTGSGSVSVLPEDEGEFTGIATIGKNKLSDFVGGLKRKVKGEKE</sequence>
<dbReference type="InterPro" id="IPR001936">
    <property type="entry name" value="RasGAP_dom"/>
</dbReference>
<dbReference type="PANTHER" id="PTHR10194">
    <property type="entry name" value="RAS GTPASE-ACTIVATING PROTEINS"/>
    <property type="match status" value="1"/>
</dbReference>
<evidence type="ECO:0000256" key="1">
    <source>
        <dbReference type="ARBA" id="ARBA00022468"/>
    </source>
</evidence>
<feature type="compositionally biased region" description="Low complexity" evidence="2">
    <location>
        <begin position="179"/>
        <end position="196"/>
    </location>
</feature>
<dbReference type="SUPFAM" id="SSF48350">
    <property type="entry name" value="GTPase activation domain, GAP"/>
    <property type="match status" value="1"/>
</dbReference>
<reference evidence="4 5" key="1">
    <citation type="submission" date="2013-05" db="EMBL/GenBank/DDBJ databases">
        <title>Drechslerella stenobrocha genome reveals carnivorous origination and mechanical trapping mechanism of predatory fungi.</title>
        <authorList>
            <person name="Liu X."/>
            <person name="Zhang W."/>
            <person name="Liu K."/>
        </authorList>
    </citation>
    <scope>NUCLEOTIDE SEQUENCE [LARGE SCALE GENOMIC DNA]</scope>
    <source>
        <strain evidence="4 5">248</strain>
    </source>
</reference>
<dbReference type="GO" id="GO:0007165">
    <property type="term" value="P:signal transduction"/>
    <property type="evidence" value="ECO:0007669"/>
    <property type="project" value="UniProtKB-ARBA"/>
</dbReference>
<accession>W7I9V2</accession>
<feature type="compositionally biased region" description="Low complexity" evidence="2">
    <location>
        <begin position="1"/>
        <end position="16"/>
    </location>
</feature>
<dbReference type="Pfam" id="PF00616">
    <property type="entry name" value="RasGAP"/>
    <property type="match status" value="2"/>
</dbReference>
<dbReference type="HOGENOM" id="CLU_003244_0_1_1"/>
<dbReference type="OrthoDB" id="775356at2759"/>
<feature type="compositionally biased region" description="Polar residues" evidence="2">
    <location>
        <begin position="39"/>
        <end position="55"/>
    </location>
</feature>
<keyword evidence="5" id="KW-1185">Reference proteome</keyword>
<dbReference type="InterPro" id="IPR039360">
    <property type="entry name" value="Ras_GTPase"/>
</dbReference>
<proteinExistence type="predicted"/>